<protein>
    <submittedName>
        <fullName evidence="7">Sigma-54 dependent transcriptional regulator</fullName>
    </submittedName>
</protein>
<dbReference type="Pfam" id="PF00158">
    <property type="entry name" value="Sigma54_activat"/>
    <property type="match status" value="1"/>
</dbReference>
<evidence type="ECO:0000256" key="3">
    <source>
        <dbReference type="ARBA" id="ARBA00023015"/>
    </source>
</evidence>
<dbReference type="PANTHER" id="PTHR32071:SF117">
    <property type="entry name" value="PTS-DEPENDENT DIHYDROXYACETONE KINASE OPERON REGULATORY PROTEIN-RELATED"/>
    <property type="match status" value="1"/>
</dbReference>
<evidence type="ECO:0000256" key="5">
    <source>
        <dbReference type="ARBA" id="ARBA00023163"/>
    </source>
</evidence>
<dbReference type="Gene3D" id="1.10.10.60">
    <property type="entry name" value="Homeodomain-like"/>
    <property type="match status" value="1"/>
</dbReference>
<dbReference type="FunFam" id="3.40.50.300:FF:000006">
    <property type="entry name" value="DNA-binding transcriptional regulator NtrC"/>
    <property type="match status" value="1"/>
</dbReference>
<dbReference type="EMBL" id="DWYC01000046">
    <property type="protein sequence ID" value="HJB56783.1"/>
    <property type="molecule type" value="Genomic_DNA"/>
</dbReference>
<evidence type="ECO:0000256" key="2">
    <source>
        <dbReference type="ARBA" id="ARBA00022840"/>
    </source>
</evidence>
<dbReference type="GO" id="GO:0006355">
    <property type="term" value="P:regulation of DNA-templated transcription"/>
    <property type="evidence" value="ECO:0007669"/>
    <property type="project" value="InterPro"/>
</dbReference>
<dbReference type="Pfam" id="PF02954">
    <property type="entry name" value="HTH_8"/>
    <property type="match status" value="1"/>
</dbReference>
<dbReference type="PROSITE" id="PS50045">
    <property type="entry name" value="SIGMA54_INTERACT_4"/>
    <property type="match status" value="1"/>
</dbReference>
<keyword evidence="2" id="KW-0067">ATP-binding</keyword>
<evidence type="ECO:0000313" key="7">
    <source>
        <dbReference type="EMBL" id="HJB56783.1"/>
    </source>
</evidence>
<dbReference type="InterPro" id="IPR058031">
    <property type="entry name" value="AAA_lid_NorR"/>
</dbReference>
<evidence type="ECO:0000259" key="6">
    <source>
        <dbReference type="PROSITE" id="PS50045"/>
    </source>
</evidence>
<reference evidence="7" key="2">
    <citation type="submission" date="2021-04" db="EMBL/GenBank/DDBJ databases">
        <authorList>
            <person name="Gilroy R."/>
        </authorList>
    </citation>
    <scope>NUCLEOTIDE SEQUENCE</scope>
    <source>
        <strain evidence="7">CHK189-11263</strain>
    </source>
</reference>
<keyword evidence="3" id="KW-0805">Transcription regulation</keyword>
<organism evidence="7 8">
    <name type="scientific">Candidatus Flavonifractor intestinipullorum</name>
    <dbReference type="NCBI Taxonomy" id="2838587"/>
    <lineage>
        <taxon>Bacteria</taxon>
        <taxon>Bacillati</taxon>
        <taxon>Bacillota</taxon>
        <taxon>Clostridia</taxon>
        <taxon>Eubacteriales</taxon>
        <taxon>Oscillospiraceae</taxon>
        <taxon>Flavonifractor</taxon>
    </lineage>
</organism>
<dbReference type="Proteomes" id="UP000824208">
    <property type="component" value="Unassembled WGS sequence"/>
</dbReference>
<evidence type="ECO:0000256" key="4">
    <source>
        <dbReference type="ARBA" id="ARBA00023125"/>
    </source>
</evidence>
<evidence type="ECO:0000313" key="8">
    <source>
        <dbReference type="Proteomes" id="UP000824208"/>
    </source>
</evidence>
<accession>A0A9D2MAS9</accession>
<dbReference type="CDD" id="cd00009">
    <property type="entry name" value="AAA"/>
    <property type="match status" value="1"/>
</dbReference>
<dbReference type="InterPro" id="IPR002078">
    <property type="entry name" value="Sigma_54_int"/>
</dbReference>
<reference evidence="7" key="1">
    <citation type="journal article" date="2021" name="PeerJ">
        <title>Extensive microbial diversity within the chicken gut microbiome revealed by metagenomics and culture.</title>
        <authorList>
            <person name="Gilroy R."/>
            <person name="Ravi A."/>
            <person name="Getino M."/>
            <person name="Pursley I."/>
            <person name="Horton D.L."/>
            <person name="Alikhan N.F."/>
            <person name="Baker D."/>
            <person name="Gharbi K."/>
            <person name="Hall N."/>
            <person name="Watson M."/>
            <person name="Adriaenssens E.M."/>
            <person name="Foster-Nyarko E."/>
            <person name="Jarju S."/>
            <person name="Secka A."/>
            <person name="Antonio M."/>
            <person name="Oren A."/>
            <person name="Chaudhuri R.R."/>
            <person name="La Ragione R."/>
            <person name="Hildebrand F."/>
            <person name="Pallen M.J."/>
        </authorList>
    </citation>
    <scope>NUCLEOTIDE SEQUENCE</scope>
    <source>
        <strain evidence="7">CHK189-11263</strain>
    </source>
</reference>
<keyword evidence="5" id="KW-0804">Transcription</keyword>
<feature type="domain" description="Sigma-54 factor interaction" evidence="6">
    <location>
        <begin position="13"/>
        <end position="242"/>
    </location>
</feature>
<dbReference type="InterPro" id="IPR027417">
    <property type="entry name" value="P-loop_NTPase"/>
</dbReference>
<dbReference type="GO" id="GO:0043565">
    <property type="term" value="F:sequence-specific DNA binding"/>
    <property type="evidence" value="ECO:0007669"/>
    <property type="project" value="InterPro"/>
</dbReference>
<dbReference type="AlphaFoldDB" id="A0A9D2MAS9"/>
<dbReference type="PRINTS" id="PR01590">
    <property type="entry name" value="HTHFIS"/>
</dbReference>
<sequence>MPTKEEMQQSYCLSSKSKVFRDAIRNCENVADSNVNVMILGESGTGKDVAARYIHACSDRWDKPFVVVNCSAYPDTLLESELFGHEQGAFTGATRSREGRFEQANNGTLFIDEIGDVSLSTQVKLLRAIETKQIERIGANQSQQVEFRLISATNKDPYTEIRAGRMREDFLYRISTIVIRIPALRERQEDIEDLVRYFLDRAQREFRREIVSIVPKVWDFLMRYSYPGNLREMKNIVDRMVVLSENGVINEQGLPILYDLSPEEEGKEKPRFNSILSWKEFKRQSESEYLRWVLEQTGHNVTEASRRLGISARQLFNKISDYGLR</sequence>
<dbReference type="SUPFAM" id="SSF52540">
    <property type="entry name" value="P-loop containing nucleoside triphosphate hydrolases"/>
    <property type="match status" value="1"/>
</dbReference>
<dbReference type="InterPro" id="IPR002197">
    <property type="entry name" value="HTH_Fis"/>
</dbReference>
<dbReference type="Gene3D" id="1.10.8.60">
    <property type="match status" value="1"/>
</dbReference>
<dbReference type="SMART" id="SM00382">
    <property type="entry name" value="AAA"/>
    <property type="match status" value="1"/>
</dbReference>
<name>A0A9D2MAS9_9FIRM</name>
<dbReference type="Gene3D" id="3.40.50.300">
    <property type="entry name" value="P-loop containing nucleotide triphosphate hydrolases"/>
    <property type="match status" value="1"/>
</dbReference>
<dbReference type="SUPFAM" id="SSF46689">
    <property type="entry name" value="Homeodomain-like"/>
    <property type="match status" value="1"/>
</dbReference>
<dbReference type="InterPro" id="IPR003593">
    <property type="entry name" value="AAA+_ATPase"/>
</dbReference>
<proteinExistence type="predicted"/>
<dbReference type="Pfam" id="PF25601">
    <property type="entry name" value="AAA_lid_14"/>
    <property type="match status" value="1"/>
</dbReference>
<dbReference type="InterPro" id="IPR025943">
    <property type="entry name" value="Sigma_54_int_dom_ATP-bd_2"/>
</dbReference>
<keyword evidence="1" id="KW-0547">Nucleotide-binding</keyword>
<gene>
    <name evidence="7" type="ORF">H9714_04435</name>
</gene>
<keyword evidence="4" id="KW-0238">DNA-binding</keyword>
<comment type="caution">
    <text evidence="7">The sequence shown here is derived from an EMBL/GenBank/DDBJ whole genome shotgun (WGS) entry which is preliminary data.</text>
</comment>
<dbReference type="PANTHER" id="PTHR32071">
    <property type="entry name" value="TRANSCRIPTIONAL REGULATORY PROTEIN"/>
    <property type="match status" value="1"/>
</dbReference>
<dbReference type="GO" id="GO:0005524">
    <property type="term" value="F:ATP binding"/>
    <property type="evidence" value="ECO:0007669"/>
    <property type="project" value="UniProtKB-KW"/>
</dbReference>
<dbReference type="InterPro" id="IPR009057">
    <property type="entry name" value="Homeodomain-like_sf"/>
</dbReference>
<dbReference type="PROSITE" id="PS00676">
    <property type="entry name" value="SIGMA54_INTERACT_2"/>
    <property type="match status" value="1"/>
</dbReference>
<evidence type="ECO:0000256" key="1">
    <source>
        <dbReference type="ARBA" id="ARBA00022741"/>
    </source>
</evidence>